<keyword evidence="2" id="KW-1185">Reference proteome</keyword>
<dbReference type="RefSeq" id="WP_092764800.1">
    <property type="nucleotide sequence ID" value="NZ_FNZQ01000008.1"/>
</dbReference>
<evidence type="ECO:0000313" key="1">
    <source>
        <dbReference type="EMBL" id="SEL69642.1"/>
    </source>
</evidence>
<dbReference type="Proteomes" id="UP000199283">
    <property type="component" value="Unassembled WGS sequence"/>
</dbReference>
<proteinExistence type="predicted"/>
<dbReference type="OrthoDB" id="7848253at2"/>
<reference evidence="1 2" key="1">
    <citation type="submission" date="2016-10" db="EMBL/GenBank/DDBJ databases">
        <authorList>
            <person name="de Groot N.N."/>
        </authorList>
    </citation>
    <scope>NUCLEOTIDE SEQUENCE [LARGE SCALE GENOMIC DNA]</scope>
    <source>
        <strain evidence="1 2">DSM 14858</strain>
    </source>
</reference>
<name>A0A1H7SAI2_9RHOB</name>
<accession>A0A1H7SAI2</accession>
<organism evidence="1 2">
    <name type="scientific">Jannaschia helgolandensis</name>
    <dbReference type="NCBI Taxonomy" id="188906"/>
    <lineage>
        <taxon>Bacteria</taxon>
        <taxon>Pseudomonadati</taxon>
        <taxon>Pseudomonadota</taxon>
        <taxon>Alphaproteobacteria</taxon>
        <taxon>Rhodobacterales</taxon>
        <taxon>Roseobacteraceae</taxon>
        <taxon>Jannaschia</taxon>
    </lineage>
</organism>
<evidence type="ECO:0000313" key="2">
    <source>
        <dbReference type="Proteomes" id="UP000199283"/>
    </source>
</evidence>
<dbReference type="STRING" id="188906.SAMN04488526_3279"/>
<dbReference type="EMBL" id="FNZQ01000008">
    <property type="protein sequence ID" value="SEL69642.1"/>
    <property type="molecule type" value="Genomic_DNA"/>
</dbReference>
<dbReference type="AlphaFoldDB" id="A0A1H7SAI2"/>
<evidence type="ECO:0008006" key="3">
    <source>
        <dbReference type="Google" id="ProtNLM"/>
    </source>
</evidence>
<protein>
    <recommendedName>
        <fullName evidence="3">Glycosyl transferases group 1</fullName>
    </recommendedName>
</protein>
<gene>
    <name evidence="1" type="ORF">SAMN04488526_3279</name>
</gene>
<sequence>MYYACLVIQKVSFDHITHVARFVHATLTANFGADTALYVCDEIDQADHPDNAIVFVIGEGFARHRRRRGCLYVYLNFSVVAVMGNPLRVSKEGWSAIRRKRRMLMDKLVGYDLLLDYFAPQTRVLQRHLRLPVLGFGIGVSPNVTGPAIALADRPYNVCFVGQMTPRRLRIIEDLRRRGLRMSPHSGISLEEVAAQSQCCINIHAHRSNHLETPRIIGALAVGTPVVTEKCYGLQGLLPSDLVKTAKLMRFAEITQDICSNLDELQAQQALAQHWYRQTYLPQCRRNWSDICDHVKSLIPGTALPPVLPEIAEKIPGATATQAAPMFLDQL</sequence>